<dbReference type="AlphaFoldDB" id="A0A165HP82"/>
<keyword evidence="1" id="KW-0812">Transmembrane</keyword>
<accession>A0A165HP82</accession>
<feature type="transmembrane region" description="Helical" evidence="1">
    <location>
        <begin position="130"/>
        <end position="155"/>
    </location>
</feature>
<dbReference type="OrthoDB" id="3346544at2759"/>
<protein>
    <submittedName>
        <fullName evidence="2">Uncharacterized protein</fullName>
    </submittedName>
</protein>
<feature type="transmembrane region" description="Helical" evidence="1">
    <location>
        <begin position="16"/>
        <end position="35"/>
    </location>
</feature>
<dbReference type="InParanoid" id="A0A165HP82"/>
<reference evidence="2 3" key="1">
    <citation type="journal article" date="2016" name="Mol. Biol. Evol.">
        <title>Comparative Genomics of Early-Diverging Mushroom-Forming Fungi Provides Insights into the Origins of Lignocellulose Decay Capabilities.</title>
        <authorList>
            <person name="Nagy L.G."/>
            <person name="Riley R."/>
            <person name="Tritt A."/>
            <person name="Adam C."/>
            <person name="Daum C."/>
            <person name="Floudas D."/>
            <person name="Sun H."/>
            <person name="Yadav J.S."/>
            <person name="Pangilinan J."/>
            <person name="Larsson K.H."/>
            <person name="Matsuura K."/>
            <person name="Barry K."/>
            <person name="Labutti K."/>
            <person name="Kuo R."/>
            <person name="Ohm R.A."/>
            <person name="Bhattacharya S.S."/>
            <person name="Shirouzu T."/>
            <person name="Yoshinaga Y."/>
            <person name="Martin F.M."/>
            <person name="Grigoriev I.V."/>
            <person name="Hibbett D.S."/>
        </authorList>
    </citation>
    <scope>NUCLEOTIDE SEQUENCE [LARGE SCALE GENOMIC DNA]</scope>
    <source>
        <strain evidence="2 3">HHB12029</strain>
    </source>
</reference>
<dbReference type="STRING" id="1314781.A0A165HP82"/>
<gene>
    <name evidence="2" type="ORF">EXIGLDRAFT_836555</name>
</gene>
<name>A0A165HP82_EXIGL</name>
<sequence length="321" mass="34855">MALDGASLLAFILESFGYGIFFVLFIGCMYVLVAKPLKASPGARPKILVPLVVASLVFFVVITAHWICNAVRVMEAFVIKRDDPGPLLYYANFADPKYLLKVVLWSIEAVTADLVMVYRAYVVWGRRVSIIAVPSLMVLVAAVSAGVLIYQFSILELGVDIFVSECGRWIVTCFSMMLAFPKNKHHLHRHVFEILTTSRNIGHRLGSSGLGPIVQVVVESAALYAAAVATTLFLYIGRSNGQFITLEILSPMTASTPLLPPVAGTEINDMSHRASSLAWSSSALEWASMQTARKVKDTTAALRGAGTKARDTAVGCMARPV</sequence>
<feature type="transmembrane region" description="Helical" evidence="1">
    <location>
        <begin position="47"/>
        <end position="67"/>
    </location>
</feature>
<evidence type="ECO:0000256" key="1">
    <source>
        <dbReference type="SAM" id="Phobius"/>
    </source>
</evidence>
<dbReference type="EMBL" id="KV426011">
    <property type="protein sequence ID" value="KZV92263.1"/>
    <property type="molecule type" value="Genomic_DNA"/>
</dbReference>
<keyword evidence="1" id="KW-1133">Transmembrane helix</keyword>
<organism evidence="2 3">
    <name type="scientific">Exidia glandulosa HHB12029</name>
    <dbReference type="NCBI Taxonomy" id="1314781"/>
    <lineage>
        <taxon>Eukaryota</taxon>
        <taxon>Fungi</taxon>
        <taxon>Dikarya</taxon>
        <taxon>Basidiomycota</taxon>
        <taxon>Agaricomycotina</taxon>
        <taxon>Agaricomycetes</taxon>
        <taxon>Auriculariales</taxon>
        <taxon>Exidiaceae</taxon>
        <taxon>Exidia</taxon>
    </lineage>
</organism>
<keyword evidence="3" id="KW-1185">Reference proteome</keyword>
<proteinExistence type="predicted"/>
<dbReference type="Proteomes" id="UP000077266">
    <property type="component" value="Unassembled WGS sequence"/>
</dbReference>
<keyword evidence="1" id="KW-0472">Membrane</keyword>
<evidence type="ECO:0000313" key="2">
    <source>
        <dbReference type="EMBL" id="KZV92263.1"/>
    </source>
</evidence>
<evidence type="ECO:0000313" key="3">
    <source>
        <dbReference type="Proteomes" id="UP000077266"/>
    </source>
</evidence>